<dbReference type="Gene3D" id="1.25.10.10">
    <property type="entry name" value="Leucine-rich Repeat Variant"/>
    <property type="match status" value="2"/>
</dbReference>
<name>N1JP20_BLUG1</name>
<keyword evidence="5" id="KW-0539">Nucleus</keyword>
<dbReference type="PANTHER" id="PTHR15651">
    <property type="entry name" value="ARMADILLO REPEAT-CONTAINING PROTEIN 8"/>
    <property type="match status" value="1"/>
</dbReference>
<keyword evidence="4" id="KW-0677">Repeat</keyword>
<dbReference type="EMBL" id="CAUH01006378">
    <property type="protein sequence ID" value="CCU82430.1"/>
    <property type="molecule type" value="Genomic_DNA"/>
</dbReference>
<dbReference type="GO" id="GO:0005737">
    <property type="term" value="C:cytoplasm"/>
    <property type="evidence" value="ECO:0007669"/>
    <property type="project" value="UniProtKB-SubCell"/>
</dbReference>
<dbReference type="eggNOG" id="KOG1293">
    <property type="taxonomic scope" value="Eukaryota"/>
</dbReference>
<comment type="subcellular location">
    <subcellularLocation>
        <location evidence="2">Cytoplasm</location>
    </subcellularLocation>
    <subcellularLocation>
        <location evidence="1">Nucleus</location>
    </subcellularLocation>
</comment>
<dbReference type="PANTHER" id="PTHR15651:SF7">
    <property type="entry name" value="ARMADILLO REPEAT-CONTAINING PROTEIN 8"/>
    <property type="match status" value="1"/>
</dbReference>
<accession>N1JP20</accession>
<dbReference type="Pfam" id="PF00514">
    <property type="entry name" value="Arm"/>
    <property type="match status" value="1"/>
</dbReference>
<dbReference type="HOGENOM" id="CLU_002741_2_0_1"/>
<organism evidence="6 7">
    <name type="scientific">Blumeria graminis f. sp. hordei (strain DH14)</name>
    <name type="common">Barley powdery mildew</name>
    <name type="synonym">Oidium monilioides f. sp. hordei</name>
    <dbReference type="NCBI Taxonomy" id="546991"/>
    <lineage>
        <taxon>Eukaryota</taxon>
        <taxon>Fungi</taxon>
        <taxon>Dikarya</taxon>
        <taxon>Ascomycota</taxon>
        <taxon>Pezizomycotina</taxon>
        <taxon>Leotiomycetes</taxon>
        <taxon>Erysiphales</taxon>
        <taxon>Erysiphaceae</taxon>
        <taxon>Blumeria</taxon>
        <taxon>Blumeria hordei</taxon>
    </lineage>
</organism>
<dbReference type="SUPFAM" id="SSF48371">
    <property type="entry name" value="ARM repeat"/>
    <property type="match status" value="2"/>
</dbReference>
<gene>
    <name evidence="6" type="ORF">BGHDH14_bgh05598</name>
</gene>
<dbReference type="GO" id="GO:0005634">
    <property type="term" value="C:nucleus"/>
    <property type="evidence" value="ECO:0007669"/>
    <property type="project" value="UniProtKB-SubCell"/>
</dbReference>
<dbReference type="InterPro" id="IPR000225">
    <property type="entry name" value="Armadillo"/>
</dbReference>
<dbReference type="GO" id="GO:0034657">
    <property type="term" value="C:GID complex"/>
    <property type="evidence" value="ECO:0007669"/>
    <property type="project" value="TreeGrafter"/>
</dbReference>
<evidence type="ECO:0000313" key="6">
    <source>
        <dbReference type="EMBL" id="CCU82430.1"/>
    </source>
</evidence>
<reference evidence="6 7" key="1">
    <citation type="journal article" date="2010" name="Science">
        <title>Genome expansion and gene loss in powdery mildew fungi reveal tradeoffs in extreme parasitism.</title>
        <authorList>
            <person name="Spanu P.D."/>
            <person name="Abbott J.C."/>
            <person name="Amselem J."/>
            <person name="Burgis T.A."/>
            <person name="Soanes D.M."/>
            <person name="Stueber K."/>
            <person name="Ver Loren van Themaat E."/>
            <person name="Brown J.K.M."/>
            <person name="Butcher S.A."/>
            <person name="Gurr S.J."/>
            <person name="Lebrun M.-H."/>
            <person name="Ridout C.J."/>
            <person name="Schulze-Lefert P."/>
            <person name="Talbot N.J."/>
            <person name="Ahmadinejad N."/>
            <person name="Ametz C."/>
            <person name="Barton G.R."/>
            <person name="Benjdia M."/>
            <person name="Bidzinski P."/>
            <person name="Bindschedler L.V."/>
            <person name="Both M."/>
            <person name="Brewer M.T."/>
            <person name="Cadle-Davidson L."/>
            <person name="Cadle-Davidson M.M."/>
            <person name="Collemare J."/>
            <person name="Cramer R."/>
            <person name="Frenkel O."/>
            <person name="Godfrey D."/>
            <person name="Harriman J."/>
            <person name="Hoede C."/>
            <person name="King B.C."/>
            <person name="Klages S."/>
            <person name="Kleemann J."/>
            <person name="Knoll D."/>
            <person name="Koti P.S."/>
            <person name="Kreplak J."/>
            <person name="Lopez-Ruiz F.J."/>
            <person name="Lu X."/>
            <person name="Maekawa T."/>
            <person name="Mahanil S."/>
            <person name="Micali C."/>
            <person name="Milgroom M.G."/>
            <person name="Montana G."/>
            <person name="Noir S."/>
            <person name="O'Connell R.J."/>
            <person name="Oberhaensli S."/>
            <person name="Parlange F."/>
            <person name="Pedersen C."/>
            <person name="Quesneville H."/>
            <person name="Reinhardt R."/>
            <person name="Rott M."/>
            <person name="Sacristan S."/>
            <person name="Schmidt S.M."/>
            <person name="Schoen M."/>
            <person name="Skamnioti P."/>
            <person name="Sommer H."/>
            <person name="Stephens A."/>
            <person name="Takahara H."/>
            <person name="Thordal-Christensen H."/>
            <person name="Vigouroux M."/>
            <person name="Wessling R."/>
            <person name="Wicker T."/>
            <person name="Panstruga R."/>
        </authorList>
    </citation>
    <scope>NUCLEOTIDE SEQUENCE [LARGE SCALE GENOMIC DNA]</scope>
    <source>
        <strain evidence="6">DH14</strain>
    </source>
</reference>
<keyword evidence="7" id="KW-1185">Reference proteome</keyword>
<comment type="caution">
    <text evidence="6">The sequence shown here is derived from an EMBL/GenBank/DDBJ whole genome shotgun (WGS) entry which is preliminary data.</text>
</comment>
<evidence type="ECO:0000256" key="5">
    <source>
        <dbReference type="ARBA" id="ARBA00023242"/>
    </source>
</evidence>
<evidence type="ECO:0000256" key="3">
    <source>
        <dbReference type="ARBA" id="ARBA00022490"/>
    </source>
</evidence>
<dbReference type="Proteomes" id="UP000015441">
    <property type="component" value="Unassembled WGS sequence"/>
</dbReference>
<sequence>MTNRLWTVELQNARSIAEQIIILQSLKTNIIGHPIKKESIVVQGALHPISQIVLNQSHTKQETNHSKNSPVVVILDECETCRLQGLQIIASIAFGQYLSLYNLEKITLRCRVEGPRFLSFLQSANAFPAILSNICPIKNTPQLVLASLRALSNLVDSISLASDPKALNTSTVAEGLFSRQHLVSLCQILSQTPSSALIATQISITASLISRICCEDRHQQNLANSGILNALSTKFASYIISAELIPSEKGHTHLQGNVKEKIHETKSLKIDLAGILEAIYVIISHSKLRSSQFIYSPSILALFPIPQLSDPFEMSKEPLPCNTSSTSGLKTRLGPASKIDCLLPLMPYHQPKSSGPSTSAYPHFSGIKCYDDLSQSGRTAANKSKSSSLLAWGDKEINPATHTAISNRFEEYESPIIPFLIMMIRMRSHLERLMSSAILAVLHRVGLTHTKREVDIGLTIVPVLAQMMGESPIVNTENESLESVELTKVDRVIKEISPSVLAMFITDSEHLQKSAFDAGVIAKFSSLLRSSYEPVSKSNIFLTWYPHASEDNETDEFKANRLSNDIQCPLLAHKIKVRESTLRAIAALVPFKDEYRKSVVDQGLMPYIVESMSPNAGKPSQNFNGKVDKIEKETNDKIIDDCYGKNPVKVLIAACGTVRALSRSVSVLRTTLIDNGVAEPVFRLLQHPDIEVQIAATATVINLLTDVSPMRETIRKAGVLQILCKHAKSTDPRLRLNAVWALKHFVQGVNNDMKRQCFEELGQVWLVHLICDDIEDMALHSSKSKSEKTSASIDNMDEDTDMGQFEEQIDTAFGTSGCQSSIDSPSLDHSRISQLAERRLMALRDTELDPSRRARRDDVAVQEQGLDFIRNMIGGVGHTGTETTEMIDFLFDALGQEQQSIPTAEKTIGLRESKVIPPQPEIIIAVGYILVHMAASIPRHRQLVISQSELLKLLVPQFNHSTIEVRLVLCCLVTNLTWVDDESDEHFCAQRASELIKLGFLNKLEMLENDVELSVRERAKTAIWQMKQSC</sequence>
<dbReference type="InterPro" id="IPR038739">
    <property type="entry name" value="ARMC8/Vid28"/>
</dbReference>
<dbReference type="OrthoDB" id="5559898at2759"/>
<evidence type="ECO:0000256" key="1">
    <source>
        <dbReference type="ARBA" id="ARBA00004123"/>
    </source>
</evidence>
<dbReference type="GO" id="GO:0043161">
    <property type="term" value="P:proteasome-mediated ubiquitin-dependent protein catabolic process"/>
    <property type="evidence" value="ECO:0007669"/>
    <property type="project" value="TreeGrafter"/>
</dbReference>
<proteinExistence type="predicted"/>
<protein>
    <submittedName>
        <fullName evidence="6">Armadillo repeat protein</fullName>
    </submittedName>
</protein>
<dbReference type="STRING" id="546991.N1JP20"/>
<keyword evidence="3" id="KW-0963">Cytoplasm</keyword>
<dbReference type="InterPro" id="IPR016024">
    <property type="entry name" value="ARM-type_fold"/>
</dbReference>
<dbReference type="InParanoid" id="N1JP20"/>
<evidence type="ECO:0000313" key="7">
    <source>
        <dbReference type="Proteomes" id="UP000015441"/>
    </source>
</evidence>
<evidence type="ECO:0000256" key="2">
    <source>
        <dbReference type="ARBA" id="ARBA00004496"/>
    </source>
</evidence>
<dbReference type="SMART" id="SM00185">
    <property type="entry name" value="ARM"/>
    <property type="match status" value="4"/>
</dbReference>
<evidence type="ECO:0000256" key="4">
    <source>
        <dbReference type="ARBA" id="ARBA00022737"/>
    </source>
</evidence>
<dbReference type="AlphaFoldDB" id="N1JP20"/>
<dbReference type="InterPro" id="IPR011989">
    <property type="entry name" value="ARM-like"/>
</dbReference>